<keyword evidence="1" id="KW-0472">Membrane</keyword>
<keyword evidence="1" id="KW-0812">Transmembrane</keyword>
<keyword evidence="1" id="KW-1133">Transmembrane helix</keyword>
<dbReference type="RefSeq" id="WP_356496703.1">
    <property type="nucleotide sequence ID" value="NZ_JBEXEF010000009.1"/>
</dbReference>
<evidence type="ECO:0000313" key="2">
    <source>
        <dbReference type="EMBL" id="MET8434806.1"/>
    </source>
</evidence>
<accession>A0ABV2UBF8</accession>
<gene>
    <name evidence="2" type="ORF">ABZV61_18800</name>
</gene>
<feature type="transmembrane region" description="Helical" evidence="1">
    <location>
        <begin position="25"/>
        <end position="49"/>
    </location>
</feature>
<name>A0ABV2UBF8_9ACTN</name>
<sequence>MTDRGWSDSSDDEDPFERGKLDWAFVWWILLAGFVICVIGVTWFSWAFAQRNP</sequence>
<evidence type="ECO:0000313" key="3">
    <source>
        <dbReference type="Proteomes" id="UP001550044"/>
    </source>
</evidence>
<proteinExistence type="predicted"/>
<organism evidence="2 3">
    <name type="scientific">Streptomyces sp. 900116325</name>
    <dbReference type="NCBI Taxonomy" id="3154295"/>
    <lineage>
        <taxon>Bacteria</taxon>
        <taxon>Bacillati</taxon>
        <taxon>Actinomycetota</taxon>
        <taxon>Actinomycetes</taxon>
        <taxon>Kitasatosporales</taxon>
        <taxon>Streptomycetaceae</taxon>
        <taxon>Streptomyces</taxon>
    </lineage>
</organism>
<reference evidence="2 3" key="1">
    <citation type="submission" date="2024-06" db="EMBL/GenBank/DDBJ databases">
        <title>The Natural Products Discovery Center: Release of the First 8490 Sequenced Strains for Exploring Actinobacteria Biosynthetic Diversity.</title>
        <authorList>
            <person name="Kalkreuter E."/>
            <person name="Kautsar S.A."/>
            <person name="Yang D."/>
            <person name="Bader C.D."/>
            <person name="Teijaro C.N."/>
            <person name="Fluegel L."/>
            <person name="Davis C.M."/>
            <person name="Simpson J.R."/>
            <person name="Lauterbach L."/>
            <person name="Steele A.D."/>
            <person name="Gui C."/>
            <person name="Meng S."/>
            <person name="Li G."/>
            <person name="Viehrig K."/>
            <person name="Ye F."/>
            <person name="Su P."/>
            <person name="Kiefer A.F."/>
            <person name="Nichols A."/>
            <person name="Cepeda A.J."/>
            <person name="Yan W."/>
            <person name="Fan B."/>
            <person name="Jiang Y."/>
            <person name="Adhikari A."/>
            <person name="Zheng C.-J."/>
            <person name="Schuster L."/>
            <person name="Cowan T.M."/>
            <person name="Smanski M.J."/>
            <person name="Chevrette M.G."/>
            <person name="De Carvalho L.P.S."/>
            <person name="Shen B."/>
        </authorList>
    </citation>
    <scope>NUCLEOTIDE SEQUENCE [LARGE SCALE GENOMIC DNA]</scope>
    <source>
        <strain evidence="2 3">NPDC005137</strain>
    </source>
</reference>
<evidence type="ECO:0000256" key="1">
    <source>
        <dbReference type="SAM" id="Phobius"/>
    </source>
</evidence>
<keyword evidence="3" id="KW-1185">Reference proteome</keyword>
<dbReference type="EMBL" id="JBEXIP010000014">
    <property type="protein sequence ID" value="MET8434806.1"/>
    <property type="molecule type" value="Genomic_DNA"/>
</dbReference>
<dbReference type="Proteomes" id="UP001550044">
    <property type="component" value="Unassembled WGS sequence"/>
</dbReference>
<comment type="caution">
    <text evidence="2">The sequence shown here is derived from an EMBL/GenBank/DDBJ whole genome shotgun (WGS) entry which is preliminary data.</text>
</comment>
<protein>
    <submittedName>
        <fullName evidence="2">Uncharacterized protein</fullName>
    </submittedName>
</protein>